<evidence type="ECO:0000313" key="1">
    <source>
        <dbReference type="EMBL" id="GJT64911.1"/>
    </source>
</evidence>
<reference evidence="1" key="2">
    <citation type="submission" date="2022-01" db="EMBL/GenBank/DDBJ databases">
        <authorList>
            <person name="Yamashiro T."/>
            <person name="Shiraishi A."/>
            <person name="Satake H."/>
            <person name="Nakayama K."/>
        </authorList>
    </citation>
    <scope>NUCLEOTIDE SEQUENCE</scope>
</reference>
<comment type="caution">
    <text evidence="1">The sequence shown here is derived from an EMBL/GenBank/DDBJ whole genome shotgun (WGS) entry which is preliminary data.</text>
</comment>
<dbReference type="Proteomes" id="UP001151760">
    <property type="component" value="Unassembled WGS sequence"/>
</dbReference>
<organism evidence="1 2">
    <name type="scientific">Tanacetum coccineum</name>
    <dbReference type="NCBI Taxonomy" id="301880"/>
    <lineage>
        <taxon>Eukaryota</taxon>
        <taxon>Viridiplantae</taxon>
        <taxon>Streptophyta</taxon>
        <taxon>Embryophyta</taxon>
        <taxon>Tracheophyta</taxon>
        <taxon>Spermatophyta</taxon>
        <taxon>Magnoliopsida</taxon>
        <taxon>eudicotyledons</taxon>
        <taxon>Gunneridae</taxon>
        <taxon>Pentapetalae</taxon>
        <taxon>asterids</taxon>
        <taxon>campanulids</taxon>
        <taxon>Asterales</taxon>
        <taxon>Asteraceae</taxon>
        <taxon>Asteroideae</taxon>
        <taxon>Anthemideae</taxon>
        <taxon>Anthemidinae</taxon>
        <taxon>Tanacetum</taxon>
    </lineage>
</organism>
<sequence length="61" mass="6667">YKGLETKQKRVRICERVNIPSATSAADVAATWASRTQSADVALPRGLTWDLHANVAYHVAT</sequence>
<protein>
    <submittedName>
        <fullName evidence="1">Uncharacterized protein</fullName>
    </submittedName>
</protein>
<reference evidence="1" key="1">
    <citation type="journal article" date="2022" name="Int. J. Mol. Sci.">
        <title>Draft Genome of Tanacetum Coccineum: Genomic Comparison of Closely Related Tanacetum-Family Plants.</title>
        <authorList>
            <person name="Yamashiro T."/>
            <person name="Shiraishi A."/>
            <person name="Nakayama K."/>
            <person name="Satake H."/>
        </authorList>
    </citation>
    <scope>NUCLEOTIDE SEQUENCE</scope>
</reference>
<accession>A0ABQ5FNH6</accession>
<gene>
    <name evidence="1" type="ORF">Tco_1016391</name>
</gene>
<proteinExistence type="predicted"/>
<name>A0ABQ5FNH6_9ASTR</name>
<feature type="non-terminal residue" evidence="1">
    <location>
        <position position="1"/>
    </location>
</feature>
<keyword evidence="2" id="KW-1185">Reference proteome</keyword>
<evidence type="ECO:0000313" key="2">
    <source>
        <dbReference type="Proteomes" id="UP001151760"/>
    </source>
</evidence>
<dbReference type="EMBL" id="BQNB010017588">
    <property type="protein sequence ID" value="GJT64911.1"/>
    <property type="molecule type" value="Genomic_DNA"/>
</dbReference>